<dbReference type="NCBIfam" id="TIGR01733">
    <property type="entry name" value="AA-adenyl-dom"/>
    <property type="match status" value="2"/>
</dbReference>
<gene>
    <name evidence="6" type="ORF">J2Z77_007618</name>
</gene>
<dbReference type="PANTHER" id="PTHR45527:SF1">
    <property type="entry name" value="FATTY ACID SYNTHASE"/>
    <property type="match status" value="1"/>
</dbReference>
<accession>A0ABS4LHZ2</accession>
<evidence type="ECO:0000259" key="5">
    <source>
        <dbReference type="PROSITE" id="PS50075"/>
    </source>
</evidence>
<dbReference type="CDD" id="cd17646">
    <property type="entry name" value="A_NRPS_AB3403-like"/>
    <property type="match status" value="1"/>
</dbReference>
<dbReference type="Proteomes" id="UP001519310">
    <property type="component" value="Unassembled WGS sequence"/>
</dbReference>
<sequence>MIALSFAQRRLWFISQLEGPSATYNVPMVLPLGAQIDRAALNTALRDVIGRHEVLRTVFVTVDGEPYQDVRKIDDLAWELSVTEVAPAELSAAIAAAEGYAFDLAAEVPVRAELLVASPDEQVLVVVLHHIASDGWSMGPLTRDLMTAYQARSEGREPQWEPLPVQYADYALWQRDLMGDADDPTSLMHRQLGYWRDALAGLPDGIALPFDRPRPAAASYRGHRVRLELAAPTHARLLQLAQDEGVTVFMTLQAVLAVLLSRLGAGTDIAVGTDVAGRSDEALDDLVGFFVNTLVLRTDLSGDPTFRETLGRVRATTLGAFGHQDLPFDRLVEDLAPARSLSRHPLFQVMLTLQNAARTVRDEESVAVSAVTPDGATQAKFDLELSFTEVYGPDGLPSGIQGSVTAAADLFDEGTALLFADCLTRALDTLTGAPELPLSGVRIVDGSGAEAVFPGRVSTGAAAAGPAAEAVDRRLVAYVVPAPGMEIDPSELRAFVREQLPDSMVPAAVVLLDELPLTANGKVDTGKLPAPPTYPVAAGRGPANAREEVLCAAFAEVLELDRVGAEDDFFALGGHSLLAIRLVERLRAQGVTVPVRALFETPTPAGLALTAGARRPDAPENLIPAGATEITPEMLPLVTLTAEELARVVATVDGGAPNIADVYPLGPLQEGLLFHHLMAEGGDDAYVMPAVMEFASRTGLDTFLAAFQNVLDRHDIFRTSFVWEGLPDPVQVVWRRAAMPVTDVTLPADAEDPVTDLIAAVGLSMDLGRAPLITVHRAAVPGADRWMALVRVHHLVQDHMALELLLSEVRAFLTGRGADLPEPMPFRNFVAQARQEAEGSGQREYFAELLGDFDEPSAPYGVTDVHGDGTAVSRGVVPFAPESERRLREVARRLRVSAATVLHVAWARTVGAMSGRDDVVFGTVLFGRMSGGAEAGQVPGPFINTLPVRVRTSDTGVLTAVSDMRTQLARLLEHEHASLATAQQASGLQGEAPLFTAFLNYRHNAGRGEEQAEREPAADEHPDDLDARLLYARERTNYPLGVAVDDDGEGVGLALTVDAVGPIDPEAVGLLVRTATEELVQALETALDGGPEAPLGAVRVLDEAGLHRVVEEWNDTEAETGAATLPGLFEAQAARTPDAIALVQGDVELGYAELDARVSRLARLLRGRGVGPESVVGVVMDRGVDLVVALLAVMKAGGAYLPVDPEYPAERIAYVLADAGVPLVLSHTAVADVVPAGVPVVVVDDPSVVAELAVLSDVPDVPVRGGVELESCNAAYVIYTSGSTGRPKGVVIPHGALVNHLFAAGERVGVAAGDRLVAVTTVSFDIAALELFLPLVSGASVVLASRETVRDPAALAELVCSSGANVLQAVPSLWRALLEEEGWPVGVRALVGGEALPRELAQRFTDLGVRAVNLYGPTEATVWATSAEVASDVVSVGRPFANVRAYVLDRSMRPAPVGVAGELYLAGAQLARGYVGRSGLTAERFVASPYGFGERLYRTGDLARWRADGELECLGRADDQVKVRGFRIELGEVEAVLERHEGVARAVAAVRRDTSGDALLAAYVVADGGLAPDVAALRVHLLQDLPAYMVPSAFVVLDELPLTANGKVDRKALPAPDVTAGSGGGRGPSNSREEILCAAFAEVLGLESVGVDDDFFALGGHSLLAVRLIGRVQAQGVALSVRALFDSPTPAGLALSEGLRPAHVPDNLIPADATAITPEMLTLVELSGEEIDRVAATVAGGAANIADIYPLAPLQEGLLFHHLLADGGDDVYVQPNVLEFGSRELLDRFAEALQLVLDRHDILRTGIVWDGLREPVQVVWRKAELPVREVTLDPRGTDLATELAEAVGLSMDLSRAPLVELHTTEGPEGRWLGLVRIHHMVQDHTALEVLLGEIAAFLTGHGDELPQPLPFRDFVAQARGGVPREEHERYFAALLGDVTEPTAPYGLTDVRGAGTGTERATGELDPALNERLRVVSRRLGASVATVMHVAWARVLGAISGRDDVVFGTVLFGRMNAGAGGDRVPGPFINTLPLRVRTDGPDVVDAVSTMRSQLARLLEHEHASLALAQQSSGITAGSPLFTSFLNYRHTQDPSDGPSMTAAPADNGHGEAEPPAIQTLLSKETTNYPLAVAVNDSGRSIRMAVEAVAPADPAEVQALLCTAVDGLVSALERALDGGAQTPLRSVPVLDEAGLDRVVRDWNDTAVEVGSSSLSGLFEAQVGRTPGAVAVVFEGVEVSYAELDGRANRLARLLVARGVGAESVVGVALERGVDMVVALLAVVKAGGAYLPIEPGLPADRTAYMVETAGAGVVVSSSAVAGGLAVDVPLVILDEPAVVRELAGLSGEQLGVEVASEGAAYVIFTSGSTGRPKGVVVSHEGIVNRLAWMQARFGIGGADRVLQKTPFGFDVSVWEFFWPLSVGAALVVARPGGHKDPAYLAGVVCGQRVTVAHFVPSMLEAFLADESAMDTAGVLRYVVCSGEALSASVRDRFFGVLAGVELHNLYGPTEASVDVTAWECEPGADGAVVPIGAPVANTRVYVLDARLAPVPVGVAGELYLAGVQLARGYANRPGLTAERFVASPYGTGERLYRTGDIARWTADGQVEYLGRADEQVKVRGFRIEPGEVQAVIAAHPQVAQAAVIAREDVPGDKRLVAYVVPIPGGIEADELAFTVVDVASDHLPAHMVPSAVVVLDALPLSVNGKLDRKALPAPEYTAGAGRGPADAREEILCTLFAEVLGLESVGVDDDFFELGGHSLLAVRLTSRIRAALGIEAPLQALLQAPTVAGLAQQLGNEKSARPSLRSMRNQEES</sequence>
<evidence type="ECO:0000256" key="1">
    <source>
        <dbReference type="ARBA" id="ARBA00001957"/>
    </source>
</evidence>
<feature type="region of interest" description="Disordered" evidence="4">
    <location>
        <begin position="2090"/>
        <end position="2111"/>
    </location>
</feature>
<evidence type="ECO:0000313" key="7">
    <source>
        <dbReference type="Proteomes" id="UP001519310"/>
    </source>
</evidence>
<dbReference type="InterPro" id="IPR010071">
    <property type="entry name" value="AA_adenyl_dom"/>
</dbReference>
<evidence type="ECO:0000313" key="6">
    <source>
        <dbReference type="EMBL" id="MBP2041756.1"/>
    </source>
</evidence>
<dbReference type="InterPro" id="IPR023213">
    <property type="entry name" value="CAT-like_dom_sf"/>
</dbReference>
<feature type="domain" description="Carrier" evidence="5">
    <location>
        <begin position="541"/>
        <end position="615"/>
    </location>
</feature>
<dbReference type="SUPFAM" id="SSF47336">
    <property type="entry name" value="ACP-like"/>
    <property type="match status" value="3"/>
</dbReference>
<dbReference type="EMBL" id="JAGGLQ010000029">
    <property type="protein sequence ID" value="MBP2041756.1"/>
    <property type="molecule type" value="Genomic_DNA"/>
</dbReference>
<dbReference type="InterPro" id="IPR045851">
    <property type="entry name" value="AMP-bd_C_sf"/>
</dbReference>
<dbReference type="Gene3D" id="3.40.50.1820">
    <property type="entry name" value="alpha/beta hydrolase"/>
    <property type="match status" value="3"/>
</dbReference>
<protein>
    <submittedName>
        <fullName evidence="6">Amino acid adenylation domain-containing protein</fullName>
    </submittedName>
</protein>
<feature type="domain" description="Carrier" evidence="5">
    <location>
        <begin position="1627"/>
        <end position="1701"/>
    </location>
</feature>
<dbReference type="CDD" id="cd19544">
    <property type="entry name" value="E-C_NRPS"/>
    <property type="match status" value="2"/>
</dbReference>
<comment type="caution">
    <text evidence="6">The sequence shown here is derived from an EMBL/GenBank/DDBJ whole genome shotgun (WGS) entry which is preliminary data.</text>
</comment>
<dbReference type="InterPro" id="IPR006162">
    <property type="entry name" value="Ppantetheine_attach_site"/>
</dbReference>
<keyword evidence="7" id="KW-1185">Reference proteome</keyword>
<organism evidence="6 7">
    <name type="scientific">Streptomyces avidinii</name>
    <dbReference type="NCBI Taxonomy" id="1895"/>
    <lineage>
        <taxon>Bacteria</taxon>
        <taxon>Bacillati</taxon>
        <taxon>Actinomycetota</taxon>
        <taxon>Actinomycetes</taxon>
        <taxon>Kitasatosporales</taxon>
        <taxon>Streptomycetaceae</taxon>
        <taxon>Streptomyces</taxon>
    </lineage>
</organism>
<dbReference type="InterPro" id="IPR020845">
    <property type="entry name" value="AMP-binding_CS"/>
</dbReference>
<dbReference type="Gene3D" id="3.30.559.10">
    <property type="entry name" value="Chloramphenicol acetyltransferase-like domain"/>
    <property type="match status" value="3"/>
</dbReference>
<comment type="cofactor">
    <cofactor evidence="1">
        <name>pantetheine 4'-phosphate</name>
        <dbReference type="ChEBI" id="CHEBI:47942"/>
    </cofactor>
</comment>
<dbReference type="SUPFAM" id="SSF56801">
    <property type="entry name" value="Acetyl-CoA synthetase-like"/>
    <property type="match status" value="3"/>
</dbReference>
<dbReference type="InterPro" id="IPR001242">
    <property type="entry name" value="Condensation_dom"/>
</dbReference>
<dbReference type="InterPro" id="IPR029058">
    <property type="entry name" value="AB_hydrolase_fold"/>
</dbReference>
<proteinExistence type="predicted"/>
<dbReference type="InterPro" id="IPR009081">
    <property type="entry name" value="PP-bd_ACP"/>
</dbReference>
<dbReference type="Gene3D" id="3.40.50.980">
    <property type="match status" value="4"/>
</dbReference>
<dbReference type="InterPro" id="IPR020806">
    <property type="entry name" value="PKS_PP-bd"/>
</dbReference>
<dbReference type="Pfam" id="PF00501">
    <property type="entry name" value="AMP-binding"/>
    <property type="match status" value="2"/>
</dbReference>
<dbReference type="Gene3D" id="2.30.38.10">
    <property type="entry name" value="Luciferase, Domain 3"/>
    <property type="match status" value="2"/>
</dbReference>
<dbReference type="RefSeq" id="WP_189974535.1">
    <property type="nucleotide sequence ID" value="NZ_BMVL01000034.1"/>
</dbReference>
<dbReference type="CDD" id="cd05930">
    <property type="entry name" value="A_NRPS"/>
    <property type="match status" value="1"/>
</dbReference>
<dbReference type="SMART" id="SM00823">
    <property type="entry name" value="PKS_PP"/>
    <property type="match status" value="3"/>
</dbReference>
<dbReference type="Pfam" id="PF00668">
    <property type="entry name" value="Condensation"/>
    <property type="match status" value="3"/>
</dbReference>
<dbReference type="Pfam" id="PF13193">
    <property type="entry name" value="AMP-binding_C"/>
    <property type="match status" value="3"/>
</dbReference>
<evidence type="ECO:0000256" key="3">
    <source>
        <dbReference type="ARBA" id="ARBA00022553"/>
    </source>
</evidence>
<dbReference type="Pfam" id="PF00550">
    <property type="entry name" value="PP-binding"/>
    <property type="match status" value="3"/>
</dbReference>
<dbReference type="NCBIfam" id="NF003417">
    <property type="entry name" value="PRK04813.1"/>
    <property type="match status" value="3"/>
</dbReference>
<dbReference type="CDD" id="cd19540">
    <property type="entry name" value="LCL_NRPS-like"/>
    <property type="match status" value="1"/>
</dbReference>
<keyword evidence="3" id="KW-0597">Phosphoprotein</keyword>
<feature type="domain" description="Carrier" evidence="5">
    <location>
        <begin position="2719"/>
        <end position="2794"/>
    </location>
</feature>
<dbReference type="PROSITE" id="PS00455">
    <property type="entry name" value="AMP_BINDING"/>
    <property type="match status" value="2"/>
</dbReference>
<dbReference type="SUPFAM" id="SSF52777">
    <property type="entry name" value="CoA-dependent acyltransferases"/>
    <property type="match status" value="6"/>
</dbReference>
<evidence type="ECO:0000256" key="2">
    <source>
        <dbReference type="ARBA" id="ARBA00022450"/>
    </source>
</evidence>
<dbReference type="Gene3D" id="3.30.300.30">
    <property type="match status" value="3"/>
</dbReference>
<feature type="region of interest" description="Disordered" evidence="4">
    <location>
        <begin position="2789"/>
        <end position="2809"/>
    </location>
</feature>
<dbReference type="PANTHER" id="PTHR45527">
    <property type="entry name" value="NONRIBOSOMAL PEPTIDE SYNTHETASE"/>
    <property type="match status" value="1"/>
</dbReference>
<dbReference type="InterPro" id="IPR000873">
    <property type="entry name" value="AMP-dep_synth/lig_dom"/>
</dbReference>
<dbReference type="InterPro" id="IPR036736">
    <property type="entry name" value="ACP-like_sf"/>
</dbReference>
<dbReference type="Gene3D" id="3.30.559.30">
    <property type="entry name" value="Nonribosomal peptide synthetase, condensation domain"/>
    <property type="match status" value="3"/>
</dbReference>
<dbReference type="PROSITE" id="PS00012">
    <property type="entry name" value="PHOSPHOPANTETHEINE"/>
    <property type="match status" value="3"/>
</dbReference>
<reference evidence="6 7" key="1">
    <citation type="submission" date="2021-03" db="EMBL/GenBank/DDBJ databases">
        <title>Genomic Encyclopedia of Type Strains, Phase IV (KMG-IV): sequencing the most valuable type-strain genomes for metagenomic binning, comparative biology and taxonomic classification.</title>
        <authorList>
            <person name="Goeker M."/>
        </authorList>
    </citation>
    <scope>NUCLEOTIDE SEQUENCE [LARGE SCALE GENOMIC DNA]</scope>
    <source>
        <strain evidence="6 7">DSM 40526</strain>
    </source>
</reference>
<keyword evidence="2" id="KW-0596">Phosphopantetheine</keyword>
<name>A0ABS4LHZ2_STRAV</name>
<evidence type="ECO:0000256" key="4">
    <source>
        <dbReference type="SAM" id="MobiDB-lite"/>
    </source>
</evidence>
<dbReference type="InterPro" id="IPR025110">
    <property type="entry name" value="AMP-bd_C"/>
</dbReference>
<dbReference type="PROSITE" id="PS50075">
    <property type="entry name" value="CARRIER"/>
    <property type="match status" value="3"/>
</dbReference>